<keyword evidence="7 10" id="KW-0804">Transcription</keyword>
<feature type="region of interest" description="Disordered" evidence="11">
    <location>
        <begin position="29"/>
        <end position="71"/>
    </location>
</feature>
<evidence type="ECO:0000256" key="2">
    <source>
        <dbReference type="ARBA" id="ARBA00004123"/>
    </source>
</evidence>
<sequence>MSAVSKGLAAAVAEAEEDAVEKDYVGLSEESCSCYPGGKGDDGGAEDEEEEELELGLSLGAKKATGGGGNQGGAPWREYCRILTAEDFPSLVSRASPLSSSSSVSSSATLVGGGITGGAASRRVVVSGSPDAAGSTNPPPSSTQMVVGWPPIRAFRMNSIINQSKGNTSSNAAVTTTPKKTNESSKNITKEITAKEHEKKGGLAGNSLFVKVNMDGDPIGRKVDLNAHRSYETLAAALEAMFHKPTSALGASICGSRTSKLHDGSSEFSLTYEDKDGDWMLVGDVPWGVCIRHVLMVAAVDVKLGRLPELLNSRLMLLHIASTIGVPKFIDNCIEKAIKGGYAKAYIQMDLQKPLRPEVDVMAKGR</sequence>
<name>A0A8K0INS3_COCNU</name>
<dbReference type="InterPro" id="IPR053793">
    <property type="entry name" value="PB1-like"/>
</dbReference>
<feature type="compositionally biased region" description="Acidic residues" evidence="11">
    <location>
        <begin position="43"/>
        <end position="54"/>
    </location>
</feature>
<comment type="function">
    <text evidence="1 10">Aux/IAA proteins are short-lived transcriptional factors that function as repressors of early auxin response genes at low auxin concentrations.</text>
</comment>
<evidence type="ECO:0000256" key="1">
    <source>
        <dbReference type="ARBA" id="ARBA00002159"/>
    </source>
</evidence>
<dbReference type="GO" id="GO:0006355">
    <property type="term" value="P:regulation of DNA-templated transcription"/>
    <property type="evidence" value="ECO:0007669"/>
    <property type="project" value="InterPro"/>
</dbReference>
<proteinExistence type="inferred from homology"/>
<protein>
    <recommendedName>
        <fullName evidence="10">Auxin-responsive protein</fullName>
    </recommendedName>
</protein>
<accession>A0A8K0INS3</accession>
<feature type="compositionally biased region" description="Low complexity" evidence="11">
    <location>
        <begin position="55"/>
        <end position="64"/>
    </location>
</feature>
<dbReference type="GO" id="GO:0005634">
    <property type="term" value="C:nucleus"/>
    <property type="evidence" value="ECO:0007669"/>
    <property type="project" value="UniProtKB-SubCell"/>
</dbReference>
<dbReference type="AlphaFoldDB" id="A0A8K0INS3"/>
<organism evidence="13 14">
    <name type="scientific">Cocos nucifera</name>
    <name type="common">Coconut palm</name>
    <dbReference type="NCBI Taxonomy" id="13894"/>
    <lineage>
        <taxon>Eukaryota</taxon>
        <taxon>Viridiplantae</taxon>
        <taxon>Streptophyta</taxon>
        <taxon>Embryophyta</taxon>
        <taxon>Tracheophyta</taxon>
        <taxon>Spermatophyta</taxon>
        <taxon>Magnoliopsida</taxon>
        <taxon>Liliopsida</taxon>
        <taxon>Arecaceae</taxon>
        <taxon>Arecoideae</taxon>
        <taxon>Cocoseae</taxon>
        <taxon>Attaleinae</taxon>
        <taxon>Cocos</taxon>
    </lineage>
</organism>
<evidence type="ECO:0000313" key="14">
    <source>
        <dbReference type="Proteomes" id="UP000797356"/>
    </source>
</evidence>
<evidence type="ECO:0000256" key="11">
    <source>
        <dbReference type="SAM" id="MobiDB-lite"/>
    </source>
</evidence>
<dbReference type="Gene3D" id="3.10.20.90">
    <property type="entry name" value="Phosphatidylinositol 3-kinase Catalytic Subunit, Chain A, domain 1"/>
    <property type="match status" value="1"/>
</dbReference>
<dbReference type="PANTHER" id="PTHR31734">
    <property type="entry name" value="AUXIN-RESPONSIVE PROTEIN IAA17"/>
    <property type="match status" value="1"/>
</dbReference>
<dbReference type="PANTHER" id="PTHR31734:SF6">
    <property type="entry name" value="AUXIN-RESPONSIVE PROTEIN IAA11"/>
    <property type="match status" value="1"/>
</dbReference>
<comment type="caution">
    <text evidence="13">The sequence shown here is derived from an EMBL/GenBank/DDBJ whole genome shotgun (WGS) entry which is preliminary data.</text>
</comment>
<feature type="region of interest" description="Disordered" evidence="11">
    <location>
        <begin position="163"/>
        <end position="186"/>
    </location>
</feature>
<comment type="subunit">
    <text evidence="4 10">Homodimers and heterodimers.</text>
</comment>
<evidence type="ECO:0000256" key="5">
    <source>
        <dbReference type="ARBA" id="ARBA00022491"/>
    </source>
</evidence>
<dbReference type="PROSITE" id="PS51745">
    <property type="entry name" value="PB1"/>
    <property type="match status" value="1"/>
</dbReference>
<keyword evidence="14" id="KW-1185">Reference proteome</keyword>
<dbReference type="InterPro" id="IPR033389">
    <property type="entry name" value="AUX/IAA_dom"/>
</dbReference>
<evidence type="ECO:0000259" key="12">
    <source>
        <dbReference type="PROSITE" id="PS51745"/>
    </source>
</evidence>
<dbReference type="Proteomes" id="UP000797356">
    <property type="component" value="Chromosome 10"/>
</dbReference>
<gene>
    <name evidence="13" type="ORF">COCNU_10G007270</name>
</gene>
<dbReference type="SUPFAM" id="SSF54277">
    <property type="entry name" value="CAD &amp; PB1 domains"/>
    <property type="match status" value="1"/>
</dbReference>
<keyword evidence="6 10" id="KW-0805">Transcription regulation</keyword>
<evidence type="ECO:0000256" key="4">
    <source>
        <dbReference type="ARBA" id="ARBA00011726"/>
    </source>
</evidence>
<dbReference type="OrthoDB" id="773336at2759"/>
<keyword evidence="8 10" id="KW-0539">Nucleus</keyword>
<dbReference type="Pfam" id="PF02309">
    <property type="entry name" value="AUX_IAA"/>
    <property type="match status" value="1"/>
</dbReference>
<comment type="similarity">
    <text evidence="3 10">Belongs to the Aux/IAA family.</text>
</comment>
<evidence type="ECO:0000256" key="6">
    <source>
        <dbReference type="ARBA" id="ARBA00023015"/>
    </source>
</evidence>
<reference evidence="13" key="2">
    <citation type="submission" date="2019-07" db="EMBL/GenBank/DDBJ databases">
        <authorList>
            <person name="Yang Y."/>
            <person name="Bocs S."/>
            <person name="Baudouin L."/>
        </authorList>
    </citation>
    <scope>NUCLEOTIDE SEQUENCE</scope>
    <source>
        <tissue evidence="13">Spear leaf of Hainan Tall coconut</tissue>
    </source>
</reference>
<feature type="domain" description="PB1" evidence="12">
    <location>
        <begin position="207"/>
        <end position="300"/>
    </location>
</feature>
<reference evidence="13" key="1">
    <citation type="journal article" date="2017" name="Gigascience">
        <title>The genome draft of coconut (Cocos nucifera).</title>
        <authorList>
            <person name="Xiao Y."/>
            <person name="Xu P."/>
            <person name="Fan H."/>
            <person name="Baudouin L."/>
            <person name="Xia W."/>
            <person name="Bocs S."/>
            <person name="Xu J."/>
            <person name="Li Q."/>
            <person name="Guo A."/>
            <person name="Zhou L."/>
            <person name="Li J."/>
            <person name="Wu Y."/>
            <person name="Ma Z."/>
            <person name="Armero A."/>
            <person name="Issali A.E."/>
            <person name="Liu N."/>
            <person name="Peng M."/>
            <person name="Yang Y."/>
        </authorList>
    </citation>
    <scope>NUCLEOTIDE SEQUENCE</scope>
    <source>
        <tissue evidence="13">Spear leaf of Hainan Tall coconut</tissue>
    </source>
</reference>
<evidence type="ECO:0000256" key="3">
    <source>
        <dbReference type="ARBA" id="ARBA00006728"/>
    </source>
</evidence>
<dbReference type="InterPro" id="IPR003311">
    <property type="entry name" value="AUX_IAA"/>
</dbReference>
<keyword evidence="9 10" id="KW-0927">Auxin signaling pathway</keyword>
<dbReference type="GO" id="GO:0009734">
    <property type="term" value="P:auxin-activated signaling pathway"/>
    <property type="evidence" value="ECO:0007669"/>
    <property type="project" value="UniProtKB-UniRule"/>
</dbReference>
<feature type="region of interest" description="Disordered" evidence="11">
    <location>
        <begin position="127"/>
        <end position="146"/>
    </location>
</feature>
<evidence type="ECO:0000256" key="9">
    <source>
        <dbReference type="ARBA" id="ARBA00023294"/>
    </source>
</evidence>
<evidence type="ECO:0000313" key="13">
    <source>
        <dbReference type="EMBL" id="KAG1362508.1"/>
    </source>
</evidence>
<dbReference type="EMBL" id="CM017881">
    <property type="protein sequence ID" value="KAG1362508.1"/>
    <property type="molecule type" value="Genomic_DNA"/>
</dbReference>
<comment type="subcellular location">
    <subcellularLocation>
        <location evidence="2 10">Nucleus</location>
    </subcellularLocation>
</comment>
<feature type="compositionally biased region" description="Polar residues" evidence="11">
    <location>
        <begin position="163"/>
        <end position="179"/>
    </location>
</feature>
<evidence type="ECO:0000256" key="7">
    <source>
        <dbReference type="ARBA" id="ARBA00023163"/>
    </source>
</evidence>
<keyword evidence="5 10" id="KW-0678">Repressor</keyword>
<evidence type="ECO:0000256" key="8">
    <source>
        <dbReference type="ARBA" id="ARBA00023242"/>
    </source>
</evidence>
<evidence type="ECO:0000256" key="10">
    <source>
        <dbReference type="RuleBase" id="RU004549"/>
    </source>
</evidence>